<comment type="caution">
    <text evidence="2">The sequence shown here is derived from an EMBL/GenBank/DDBJ whole genome shotgun (WGS) entry which is preliminary data.</text>
</comment>
<dbReference type="RefSeq" id="WP_067715704.1">
    <property type="nucleotide sequence ID" value="NZ_LPVJ01000031.1"/>
</dbReference>
<name>A0A101XQY3_9BACL</name>
<evidence type="ECO:0000259" key="1">
    <source>
        <dbReference type="PROSITE" id="PS50206"/>
    </source>
</evidence>
<sequence length="128" mass="14413">MQNSIWILLLIVVVFMVVCRMEPARGVTSIGSRELQLRLQVKGADRLEFIDVREPQEYNSGHVQSFRNIPLGRIRREVEALSRNKEIVVICRIGARSMQAASVLKKSGFSKVTNVSGSIMAWQGKTVK</sequence>
<proteinExistence type="predicted"/>
<dbReference type="CDD" id="cd00158">
    <property type="entry name" value="RHOD"/>
    <property type="match status" value="1"/>
</dbReference>
<dbReference type="PANTHER" id="PTHR43031:SF17">
    <property type="entry name" value="SULFURTRANSFERASE YTWF-RELATED"/>
    <property type="match status" value="1"/>
</dbReference>
<dbReference type="EMBL" id="LPVJ01000031">
    <property type="protein sequence ID" value="KUO95908.1"/>
    <property type="molecule type" value="Genomic_DNA"/>
</dbReference>
<feature type="domain" description="Rhodanese" evidence="1">
    <location>
        <begin position="43"/>
        <end position="127"/>
    </location>
</feature>
<protein>
    <recommendedName>
        <fullName evidence="1">Rhodanese domain-containing protein</fullName>
    </recommendedName>
</protein>
<dbReference type="InterPro" id="IPR036873">
    <property type="entry name" value="Rhodanese-like_dom_sf"/>
</dbReference>
<dbReference type="Proteomes" id="UP000053557">
    <property type="component" value="Unassembled WGS sequence"/>
</dbReference>
<dbReference type="PANTHER" id="PTHR43031">
    <property type="entry name" value="FAD-DEPENDENT OXIDOREDUCTASE"/>
    <property type="match status" value="1"/>
</dbReference>
<dbReference type="InterPro" id="IPR050229">
    <property type="entry name" value="GlpE_sulfurtransferase"/>
</dbReference>
<gene>
    <name evidence="2" type="ORF">ATW55_09265</name>
</gene>
<dbReference type="OrthoDB" id="9800872at2"/>
<dbReference type="Pfam" id="PF00581">
    <property type="entry name" value="Rhodanese"/>
    <property type="match status" value="1"/>
</dbReference>
<dbReference type="InterPro" id="IPR001763">
    <property type="entry name" value="Rhodanese-like_dom"/>
</dbReference>
<dbReference type="SUPFAM" id="SSF52821">
    <property type="entry name" value="Rhodanese/Cell cycle control phosphatase"/>
    <property type="match status" value="1"/>
</dbReference>
<dbReference type="SMART" id="SM00450">
    <property type="entry name" value="RHOD"/>
    <property type="match status" value="1"/>
</dbReference>
<keyword evidence="3" id="KW-1185">Reference proteome</keyword>
<accession>A0A101XQY3</accession>
<dbReference type="AlphaFoldDB" id="A0A101XQY3"/>
<dbReference type="Gene3D" id="3.40.250.10">
    <property type="entry name" value="Rhodanese-like domain"/>
    <property type="match status" value="1"/>
</dbReference>
<reference evidence="2 3" key="1">
    <citation type="submission" date="2015-12" db="EMBL/GenBank/DDBJ databases">
        <title>Draft genome sequence of Acidibacillus ferrooxidans ITV001, isolated from a chalcopyrite acid mine drainage site in Brazil.</title>
        <authorList>
            <person name="Dall'Agnol H."/>
            <person name="Nancucheo I."/>
            <person name="Johnson B."/>
            <person name="Oliveira R."/>
            <person name="Leite L."/>
            <person name="Pylro V."/>
            <person name="Nunes G.L."/>
            <person name="Tzotzos G."/>
            <person name="Fernandes G.R."/>
            <person name="Dutra J."/>
            <person name="Orellana S.C."/>
            <person name="Oliveira G."/>
        </authorList>
    </citation>
    <scope>NUCLEOTIDE SEQUENCE [LARGE SCALE GENOMIC DNA]</scope>
    <source>
        <strain evidence="3">ITV01</strain>
    </source>
</reference>
<dbReference type="PROSITE" id="PS50206">
    <property type="entry name" value="RHODANESE_3"/>
    <property type="match status" value="1"/>
</dbReference>
<organism evidence="2 3">
    <name type="scientific">Ferroacidibacillus organovorans</name>
    <dbReference type="NCBI Taxonomy" id="1765683"/>
    <lineage>
        <taxon>Bacteria</taxon>
        <taxon>Bacillati</taxon>
        <taxon>Bacillota</taxon>
        <taxon>Bacilli</taxon>
        <taxon>Bacillales</taxon>
        <taxon>Alicyclobacillaceae</taxon>
        <taxon>Ferroacidibacillus</taxon>
    </lineage>
</organism>
<evidence type="ECO:0000313" key="3">
    <source>
        <dbReference type="Proteomes" id="UP000053557"/>
    </source>
</evidence>
<evidence type="ECO:0000313" key="2">
    <source>
        <dbReference type="EMBL" id="KUO95908.1"/>
    </source>
</evidence>